<dbReference type="InterPro" id="IPR043017">
    <property type="entry name" value="WIYLD_dom_sf"/>
</dbReference>
<dbReference type="Proteomes" id="UP000215914">
    <property type="component" value="Chromosome 12"/>
</dbReference>
<dbReference type="Gene3D" id="1.10.8.850">
    <property type="entry name" value="Histone-lysine N methyltransferase , C-terminal domain-like"/>
    <property type="match status" value="1"/>
</dbReference>
<dbReference type="Gramene" id="mRNA:HanXRQr2_Chr12g0537891">
    <property type="protein sequence ID" value="mRNA:HanXRQr2_Chr12g0537891"/>
    <property type="gene ID" value="HanXRQr2_Chr12g0537891"/>
</dbReference>
<accession>A0A251T230</accession>
<reference evidence="2 4" key="1">
    <citation type="journal article" date="2017" name="Nature">
        <title>The sunflower genome provides insights into oil metabolism, flowering and Asterid evolution.</title>
        <authorList>
            <person name="Badouin H."/>
            <person name="Gouzy J."/>
            <person name="Grassa C.J."/>
            <person name="Murat F."/>
            <person name="Staton S.E."/>
            <person name="Cottret L."/>
            <person name="Lelandais-Briere C."/>
            <person name="Owens G.L."/>
            <person name="Carrere S."/>
            <person name="Mayjonade B."/>
            <person name="Legrand L."/>
            <person name="Gill N."/>
            <person name="Kane N.C."/>
            <person name="Bowers J.E."/>
            <person name="Hubner S."/>
            <person name="Bellec A."/>
            <person name="Berard A."/>
            <person name="Berges H."/>
            <person name="Blanchet N."/>
            <person name="Boniface M.C."/>
            <person name="Brunel D."/>
            <person name="Catrice O."/>
            <person name="Chaidir N."/>
            <person name="Claudel C."/>
            <person name="Donnadieu C."/>
            <person name="Faraut T."/>
            <person name="Fievet G."/>
            <person name="Helmstetter N."/>
            <person name="King M."/>
            <person name="Knapp S.J."/>
            <person name="Lai Z."/>
            <person name="Le Paslier M.C."/>
            <person name="Lippi Y."/>
            <person name="Lorenzon L."/>
            <person name="Mandel J.R."/>
            <person name="Marage G."/>
            <person name="Marchand G."/>
            <person name="Marquand E."/>
            <person name="Bret-Mestries E."/>
            <person name="Morien E."/>
            <person name="Nambeesan S."/>
            <person name="Nguyen T."/>
            <person name="Pegot-Espagnet P."/>
            <person name="Pouilly N."/>
            <person name="Raftis F."/>
            <person name="Sallet E."/>
            <person name="Schiex T."/>
            <person name="Thomas J."/>
            <person name="Vandecasteele C."/>
            <person name="Vares D."/>
            <person name="Vear F."/>
            <person name="Vautrin S."/>
            <person name="Crespi M."/>
            <person name="Mangin B."/>
            <person name="Burke J.M."/>
            <person name="Salse J."/>
            <person name="Munos S."/>
            <person name="Vincourt P."/>
            <person name="Rieseberg L.H."/>
            <person name="Langlade N.B."/>
        </authorList>
    </citation>
    <scope>NUCLEOTIDE SEQUENCE [LARGE SCALE GENOMIC DNA]</scope>
    <source>
        <strain evidence="4">cv. SF193</strain>
        <tissue evidence="2">Leaves</tissue>
    </source>
</reference>
<dbReference type="EMBL" id="CM007901">
    <property type="protein sequence ID" value="OTG04893.1"/>
    <property type="molecule type" value="Genomic_DNA"/>
</dbReference>
<keyword evidence="2" id="KW-0489">Methyltransferase</keyword>
<evidence type="ECO:0000313" key="3">
    <source>
        <dbReference type="EMBL" id="OTG04893.1"/>
    </source>
</evidence>
<dbReference type="Pfam" id="PF10440">
    <property type="entry name" value="WIYLD"/>
    <property type="match status" value="1"/>
</dbReference>
<organism evidence="3 4">
    <name type="scientific">Helianthus annuus</name>
    <name type="common">Common sunflower</name>
    <dbReference type="NCBI Taxonomy" id="4232"/>
    <lineage>
        <taxon>Eukaryota</taxon>
        <taxon>Viridiplantae</taxon>
        <taxon>Streptophyta</taxon>
        <taxon>Embryophyta</taxon>
        <taxon>Tracheophyta</taxon>
        <taxon>Spermatophyta</taxon>
        <taxon>Magnoliopsida</taxon>
        <taxon>eudicotyledons</taxon>
        <taxon>Gunneridae</taxon>
        <taxon>Pentapetalae</taxon>
        <taxon>asterids</taxon>
        <taxon>campanulids</taxon>
        <taxon>Asterales</taxon>
        <taxon>Asteraceae</taxon>
        <taxon>Asteroideae</taxon>
        <taxon>Heliantheae alliance</taxon>
        <taxon>Heliantheae</taxon>
        <taxon>Helianthus</taxon>
    </lineage>
</organism>
<dbReference type="OrthoDB" id="1898570at2759"/>
<dbReference type="EMBL" id="MNCJ02000327">
    <property type="protein sequence ID" value="KAF5777625.1"/>
    <property type="molecule type" value="Genomic_DNA"/>
</dbReference>
<dbReference type="EC" id="2.1.1.354" evidence="2"/>
<gene>
    <name evidence="3" type="ORF">HannXRQ_Chr12g0367471</name>
    <name evidence="2" type="ORF">HanXRQr2_Chr12g0537891</name>
</gene>
<feature type="domain" description="WIYLD" evidence="1">
    <location>
        <begin position="7"/>
        <end position="66"/>
    </location>
</feature>
<name>A0A251T230_HELAN</name>
<sequence>MAPKRKKPGQTRMDAALDHICKMGFSRPLVRKTVKDLLKVYGEDGWMLIEEDAYKVLLDYILDEQEAAQTNNLLKDASSSKVASEEVSIQENAIASLTHNAESNENALSSLNHNVESSEVPLLTMQGPVTQECSKDADSDKNALHFSPFHHGDDHSANEIALQSSENTSLSLRICDEVHAPLNIYTSTHKPCYGWISDDEDDDNTKLIELAPAT</sequence>
<protein>
    <submittedName>
        <fullName evidence="2">Histone-lysine N-methyltransferase</fullName>
        <ecNumber evidence="2">2.1.1.354</ecNumber>
    </submittedName>
    <submittedName>
        <fullName evidence="3">Putative WIYLD domain-containing protein</fullName>
    </submittedName>
</protein>
<dbReference type="AlphaFoldDB" id="A0A251T230"/>
<evidence type="ECO:0000313" key="2">
    <source>
        <dbReference type="EMBL" id="KAF5777625.1"/>
    </source>
</evidence>
<dbReference type="OMA" id="LEHHDQQ"/>
<keyword evidence="4" id="KW-1185">Reference proteome</keyword>
<proteinExistence type="predicted"/>
<dbReference type="GO" id="GO:0140999">
    <property type="term" value="F:histone H3K4 trimethyltransferase activity"/>
    <property type="evidence" value="ECO:0007669"/>
    <property type="project" value="UniProtKB-EC"/>
</dbReference>
<dbReference type="STRING" id="4232.A0A251T230"/>
<evidence type="ECO:0000259" key="1">
    <source>
        <dbReference type="Pfam" id="PF10440"/>
    </source>
</evidence>
<dbReference type="GO" id="GO:0032259">
    <property type="term" value="P:methylation"/>
    <property type="evidence" value="ECO:0007669"/>
    <property type="project" value="UniProtKB-KW"/>
</dbReference>
<dbReference type="PANTHER" id="PTHR34271">
    <property type="entry name" value="NUCLEOLAR HISTONE METHYLTRANSFERASE-RELATED PROTEIN"/>
    <property type="match status" value="1"/>
</dbReference>
<reference evidence="2" key="3">
    <citation type="submission" date="2020-06" db="EMBL/GenBank/DDBJ databases">
        <title>Helianthus annuus Genome sequencing and assembly Release 2.</title>
        <authorList>
            <person name="Gouzy J."/>
            <person name="Langlade N."/>
            <person name="Munos S."/>
        </authorList>
    </citation>
    <scope>NUCLEOTIDE SEQUENCE</scope>
    <source>
        <tissue evidence="2">Leaves</tissue>
    </source>
</reference>
<dbReference type="InterPro" id="IPR018848">
    <property type="entry name" value="WIYLD_domain"/>
</dbReference>
<evidence type="ECO:0000313" key="4">
    <source>
        <dbReference type="Proteomes" id="UP000215914"/>
    </source>
</evidence>
<dbReference type="InParanoid" id="A0A251T230"/>
<keyword evidence="2" id="KW-0808">Transferase</keyword>
<dbReference type="PANTHER" id="PTHR34271:SF19">
    <property type="entry name" value="HISTONE-LYSINE N-METHYLTRANSFERASE"/>
    <property type="match status" value="1"/>
</dbReference>
<reference evidence="3" key="2">
    <citation type="submission" date="2017-02" db="EMBL/GenBank/DDBJ databases">
        <title>Sunflower complete genome.</title>
        <authorList>
            <person name="Langlade N."/>
            <person name="Munos S."/>
        </authorList>
    </citation>
    <scope>NUCLEOTIDE SEQUENCE [LARGE SCALE GENOMIC DNA]</scope>
    <source>
        <tissue evidence="3">Leaves</tissue>
    </source>
</reference>